<accession>A0A9W6Y676</accession>
<proteinExistence type="predicted"/>
<comment type="caution">
    <text evidence="1">The sequence shown here is derived from an EMBL/GenBank/DDBJ whole genome shotgun (WGS) entry which is preliminary data.</text>
</comment>
<name>A0A9W6Y676_9STRA</name>
<dbReference type="AlphaFoldDB" id="A0A9W6Y676"/>
<gene>
    <name evidence="1" type="ORF">Pfra01_002268600</name>
</gene>
<dbReference type="Proteomes" id="UP001165121">
    <property type="component" value="Unassembled WGS sequence"/>
</dbReference>
<evidence type="ECO:0000313" key="1">
    <source>
        <dbReference type="EMBL" id="GMF54386.1"/>
    </source>
</evidence>
<sequence>MKAVKPNQKPVYNPKQCVFDNGANRDLVGDKRYFGNYHVLISEEREKATVYCYNGEFSPFRIGSIDLWVSVDGEPVVLRTENVYYSPKKTNLFCRSVATEQGLQIAYDDITRTSTLSMNRAVAMKIDIQSCKLWLIKAENVFLSEKPMTVEFPTPVTMINYAISDGVADLQCCHERLGHICPSL</sequence>
<dbReference type="OrthoDB" id="128469at2759"/>
<reference evidence="1" key="1">
    <citation type="submission" date="2023-04" db="EMBL/GenBank/DDBJ databases">
        <title>Phytophthora fragariaefolia NBRC 109709.</title>
        <authorList>
            <person name="Ichikawa N."/>
            <person name="Sato H."/>
            <person name="Tonouchi N."/>
        </authorList>
    </citation>
    <scope>NUCLEOTIDE SEQUENCE</scope>
    <source>
        <strain evidence="1">NBRC 109709</strain>
    </source>
</reference>
<dbReference type="EMBL" id="BSXT01003490">
    <property type="protein sequence ID" value="GMF54386.1"/>
    <property type="molecule type" value="Genomic_DNA"/>
</dbReference>
<evidence type="ECO:0000313" key="2">
    <source>
        <dbReference type="Proteomes" id="UP001165121"/>
    </source>
</evidence>
<protein>
    <submittedName>
        <fullName evidence="1">Unnamed protein product</fullName>
    </submittedName>
</protein>
<keyword evidence="2" id="KW-1185">Reference proteome</keyword>
<organism evidence="1 2">
    <name type="scientific">Phytophthora fragariaefolia</name>
    <dbReference type="NCBI Taxonomy" id="1490495"/>
    <lineage>
        <taxon>Eukaryota</taxon>
        <taxon>Sar</taxon>
        <taxon>Stramenopiles</taxon>
        <taxon>Oomycota</taxon>
        <taxon>Peronosporomycetes</taxon>
        <taxon>Peronosporales</taxon>
        <taxon>Peronosporaceae</taxon>
        <taxon>Phytophthora</taxon>
    </lineage>
</organism>